<dbReference type="PANTHER" id="PTHR42924:SF3">
    <property type="entry name" value="POLYMERASE_HISTIDINOL PHOSPHATASE N-TERMINAL DOMAIN-CONTAINING PROTEIN"/>
    <property type="match status" value="1"/>
</dbReference>
<dbReference type="SMART" id="SM00481">
    <property type="entry name" value="POLIIIAc"/>
    <property type="match status" value="1"/>
</dbReference>
<protein>
    <submittedName>
        <fullName evidence="2">PHP domain-containing protein</fullName>
    </submittedName>
</protein>
<accession>A0AAJ8LTM8</accession>
<dbReference type="GO" id="GO:0004534">
    <property type="term" value="F:5'-3' RNA exonuclease activity"/>
    <property type="evidence" value="ECO:0007669"/>
    <property type="project" value="TreeGrafter"/>
</dbReference>
<dbReference type="Gene3D" id="1.10.150.650">
    <property type="match status" value="1"/>
</dbReference>
<dbReference type="CDD" id="cd07438">
    <property type="entry name" value="PHP_HisPPase_AMP"/>
    <property type="match status" value="1"/>
</dbReference>
<dbReference type="AlphaFoldDB" id="A0AAJ8LTM8"/>
<dbReference type="Pfam" id="PF02811">
    <property type="entry name" value="PHP"/>
    <property type="match status" value="1"/>
</dbReference>
<dbReference type="GO" id="GO:0035312">
    <property type="term" value="F:5'-3' DNA exonuclease activity"/>
    <property type="evidence" value="ECO:0007669"/>
    <property type="project" value="TreeGrafter"/>
</dbReference>
<evidence type="ECO:0000259" key="1">
    <source>
        <dbReference type="SMART" id="SM00481"/>
    </source>
</evidence>
<dbReference type="InterPro" id="IPR052018">
    <property type="entry name" value="PHP_domain"/>
</dbReference>
<dbReference type="KEGG" id="ahal:FTX54_008930"/>
<dbReference type="Gene3D" id="3.20.20.140">
    <property type="entry name" value="Metal-dependent hydrolases"/>
    <property type="match status" value="1"/>
</dbReference>
<sequence>MSRADLHMHSTVSDGGYDVPALIKKCAEAGLTVISLTDHDSTDGVETAEKMAEFYGIKLISGIELSTRFHGQSVDILGYGIDICHPFLQEKLQFHRGKRIDRMQKMINLCQETGLEVTFEEVEKEVTGVTFSRPHLANVLIKKDYGTTVQDIFNKYIGYGKPCYVHKEDEMSPEEAMEIIHLSGGVAVAAHPVYYDIDEHLTSWLKEKKLDGVEVYHRDHDEKNRKRFNKLVSEAEKSTGIKFFRTGGTDFHHESYGRSGEIIGGALLPYEEAVFLQTYLSSR</sequence>
<dbReference type="Proteomes" id="UP000321816">
    <property type="component" value="Chromosome"/>
</dbReference>
<name>A0AAJ8LTM8_9BACI</name>
<evidence type="ECO:0000313" key="2">
    <source>
        <dbReference type="EMBL" id="WWD78561.1"/>
    </source>
</evidence>
<organism evidence="2 3">
    <name type="scientific">Alkalicoccus halolimnae</name>
    <dbReference type="NCBI Taxonomy" id="1667239"/>
    <lineage>
        <taxon>Bacteria</taxon>
        <taxon>Bacillati</taxon>
        <taxon>Bacillota</taxon>
        <taxon>Bacilli</taxon>
        <taxon>Bacillales</taxon>
        <taxon>Bacillaceae</taxon>
        <taxon>Alkalicoccus</taxon>
    </lineage>
</organism>
<dbReference type="RefSeq" id="WP_246125533.1">
    <property type="nucleotide sequence ID" value="NZ_CP144914.1"/>
</dbReference>
<dbReference type="PANTHER" id="PTHR42924">
    <property type="entry name" value="EXONUCLEASE"/>
    <property type="match status" value="1"/>
</dbReference>
<dbReference type="SUPFAM" id="SSF89550">
    <property type="entry name" value="PHP domain-like"/>
    <property type="match status" value="1"/>
</dbReference>
<evidence type="ECO:0000313" key="3">
    <source>
        <dbReference type="Proteomes" id="UP000321816"/>
    </source>
</evidence>
<dbReference type="InterPro" id="IPR004013">
    <property type="entry name" value="PHP_dom"/>
</dbReference>
<keyword evidence="3" id="KW-1185">Reference proteome</keyword>
<feature type="domain" description="Polymerase/histidinol phosphatase N-terminal" evidence="1">
    <location>
        <begin position="4"/>
        <end position="69"/>
    </location>
</feature>
<gene>
    <name evidence="2" type="ORF">FTX54_008930</name>
</gene>
<proteinExistence type="predicted"/>
<dbReference type="InterPro" id="IPR016195">
    <property type="entry name" value="Pol/histidinol_Pase-like"/>
</dbReference>
<dbReference type="InterPro" id="IPR003141">
    <property type="entry name" value="Pol/His_phosphatase_N"/>
</dbReference>
<reference evidence="2 3" key="1">
    <citation type="submission" date="2024-01" db="EMBL/GenBank/DDBJ databases">
        <title>Complete Genome Sequence of Alkalicoccus halolimnae BZ-SZ-XJ29T, a Moderately Halophilic Bacterium Isolated from a Salt Lake.</title>
        <authorList>
            <person name="Zhao B."/>
        </authorList>
    </citation>
    <scope>NUCLEOTIDE SEQUENCE [LARGE SCALE GENOMIC DNA]</scope>
    <source>
        <strain evidence="2 3">BZ-SZ-XJ29</strain>
    </source>
</reference>
<dbReference type="EMBL" id="CP144914">
    <property type="protein sequence ID" value="WWD78561.1"/>
    <property type="molecule type" value="Genomic_DNA"/>
</dbReference>